<dbReference type="EMBL" id="BMAT01003791">
    <property type="protein sequence ID" value="GFR62415.1"/>
    <property type="molecule type" value="Genomic_DNA"/>
</dbReference>
<dbReference type="InterPro" id="IPR013320">
    <property type="entry name" value="ConA-like_dom_sf"/>
</dbReference>
<dbReference type="SMART" id="SM00276">
    <property type="entry name" value="GLECT"/>
    <property type="match status" value="1"/>
</dbReference>
<protein>
    <recommendedName>
        <fullName evidence="2">Galectin</fullName>
    </recommendedName>
</protein>
<evidence type="ECO:0000313" key="5">
    <source>
        <dbReference type="EMBL" id="GFR62415.1"/>
    </source>
</evidence>
<dbReference type="GO" id="GO:0030246">
    <property type="term" value="F:carbohydrate binding"/>
    <property type="evidence" value="ECO:0007669"/>
    <property type="project" value="UniProtKB-UniRule"/>
</dbReference>
<dbReference type="SMART" id="SM00908">
    <property type="entry name" value="Gal-bind_lectin"/>
    <property type="match status" value="1"/>
</dbReference>
<dbReference type="AlphaFoldDB" id="A0AAV4EP89"/>
<dbReference type="SUPFAM" id="SSF49899">
    <property type="entry name" value="Concanavalin A-like lectins/glucanases"/>
    <property type="match status" value="1"/>
</dbReference>
<dbReference type="Proteomes" id="UP000762676">
    <property type="component" value="Unassembled WGS sequence"/>
</dbReference>
<keyword evidence="6" id="KW-1185">Reference proteome</keyword>
<sequence>MYFTPWLPMLATVTLISGQCDVTPSAGIAGQVSGTVCLEYQLSTNMTAIKCILQCFLEEECRVAYIDSDGGLTRCVKCQGIQSIEFTSAVHEKFYLHGEVLTENLVTAPQQKLFIAGGLAVGQVVILKGVLWSQRTFILFTLTNNNYAFLIEFRLYSAAIVRNAKFGYWGHEERSKPHFNFTAGQEVEIVCIVGQEEYVVFMDKLFFFTFRHRTLDLGAINYLEYAGTGTAGSLSSFFITS</sequence>
<dbReference type="Gene3D" id="2.60.120.200">
    <property type="match status" value="1"/>
</dbReference>
<accession>A0AAV4EP89</accession>
<dbReference type="CDD" id="cd00070">
    <property type="entry name" value="GLECT"/>
    <property type="match status" value="1"/>
</dbReference>
<dbReference type="InterPro" id="IPR044156">
    <property type="entry name" value="Galectin-like"/>
</dbReference>
<dbReference type="InterPro" id="IPR001079">
    <property type="entry name" value="Galectin_CRD"/>
</dbReference>
<dbReference type="PANTHER" id="PTHR11346:SF176">
    <property type="entry name" value="32 KDA BETA-GALACTOSIDE-BINDING LECTIN LEC-3"/>
    <property type="match status" value="1"/>
</dbReference>
<evidence type="ECO:0000259" key="4">
    <source>
        <dbReference type="PROSITE" id="PS51304"/>
    </source>
</evidence>
<organism evidence="5 6">
    <name type="scientific">Elysia marginata</name>
    <dbReference type="NCBI Taxonomy" id="1093978"/>
    <lineage>
        <taxon>Eukaryota</taxon>
        <taxon>Metazoa</taxon>
        <taxon>Spiralia</taxon>
        <taxon>Lophotrochozoa</taxon>
        <taxon>Mollusca</taxon>
        <taxon>Gastropoda</taxon>
        <taxon>Heterobranchia</taxon>
        <taxon>Euthyneura</taxon>
        <taxon>Panpulmonata</taxon>
        <taxon>Sacoglossa</taxon>
        <taxon>Placobranchoidea</taxon>
        <taxon>Plakobranchidae</taxon>
        <taxon>Elysia</taxon>
    </lineage>
</organism>
<dbReference type="Pfam" id="PF00337">
    <property type="entry name" value="Gal-bind_lectin"/>
    <property type="match status" value="1"/>
</dbReference>
<comment type="caution">
    <text evidence="5">The sequence shown here is derived from an EMBL/GenBank/DDBJ whole genome shotgun (WGS) entry which is preliminary data.</text>
</comment>
<name>A0AAV4EP89_9GAST</name>
<feature type="chain" id="PRO_5043898701" description="Galectin" evidence="3">
    <location>
        <begin position="19"/>
        <end position="241"/>
    </location>
</feature>
<dbReference type="PANTHER" id="PTHR11346">
    <property type="entry name" value="GALECTIN"/>
    <property type="match status" value="1"/>
</dbReference>
<keyword evidence="3" id="KW-0732">Signal</keyword>
<dbReference type="PROSITE" id="PS51304">
    <property type="entry name" value="GALECTIN"/>
    <property type="match status" value="1"/>
</dbReference>
<keyword evidence="1 2" id="KW-0430">Lectin</keyword>
<gene>
    <name evidence="5" type="ORF">ElyMa_001871300</name>
</gene>
<evidence type="ECO:0000256" key="2">
    <source>
        <dbReference type="RuleBase" id="RU102079"/>
    </source>
</evidence>
<feature type="signal peptide" evidence="3">
    <location>
        <begin position="1"/>
        <end position="18"/>
    </location>
</feature>
<evidence type="ECO:0000256" key="1">
    <source>
        <dbReference type="ARBA" id="ARBA00022734"/>
    </source>
</evidence>
<proteinExistence type="predicted"/>
<reference evidence="5 6" key="1">
    <citation type="journal article" date="2021" name="Elife">
        <title>Chloroplast acquisition without the gene transfer in kleptoplastic sea slugs, Plakobranchus ocellatus.</title>
        <authorList>
            <person name="Maeda T."/>
            <person name="Takahashi S."/>
            <person name="Yoshida T."/>
            <person name="Shimamura S."/>
            <person name="Takaki Y."/>
            <person name="Nagai Y."/>
            <person name="Toyoda A."/>
            <person name="Suzuki Y."/>
            <person name="Arimoto A."/>
            <person name="Ishii H."/>
            <person name="Satoh N."/>
            <person name="Nishiyama T."/>
            <person name="Hasebe M."/>
            <person name="Maruyama T."/>
            <person name="Minagawa J."/>
            <person name="Obokata J."/>
            <person name="Shigenobu S."/>
        </authorList>
    </citation>
    <scope>NUCLEOTIDE SEQUENCE [LARGE SCALE GENOMIC DNA]</scope>
</reference>
<evidence type="ECO:0000256" key="3">
    <source>
        <dbReference type="SAM" id="SignalP"/>
    </source>
</evidence>
<feature type="domain" description="Galectin" evidence="4">
    <location>
        <begin position="111"/>
        <end position="240"/>
    </location>
</feature>
<evidence type="ECO:0000313" key="6">
    <source>
        <dbReference type="Proteomes" id="UP000762676"/>
    </source>
</evidence>